<dbReference type="Gene3D" id="3.90.650.10">
    <property type="entry name" value="PurM-like C-terminal domain"/>
    <property type="match status" value="1"/>
</dbReference>
<dbReference type="Gene3D" id="3.40.50.170">
    <property type="entry name" value="Formyl transferase, N-terminal domain"/>
    <property type="match status" value="1"/>
</dbReference>
<comment type="similarity">
    <text evidence="6 16">In the central section; belongs to the AIR synthase family.</text>
</comment>
<dbReference type="PROSITE" id="PS00184">
    <property type="entry name" value="GARS"/>
    <property type="match status" value="1"/>
</dbReference>
<dbReference type="SUPFAM" id="SSF52440">
    <property type="entry name" value="PreATP-grasp domain"/>
    <property type="match status" value="1"/>
</dbReference>
<evidence type="ECO:0000313" key="19">
    <source>
        <dbReference type="WBParaSite" id="TMUE_1000004919.1"/>
    </source>
</evidence>
<dbReference type="InterPro" id="IPR036477">
    <property type="entry name" value="Formyl_transf_N_sf"/>
</dbReference>
<keyword evidence="13 16" id="KW-0464">Manganese</keyword>
<keyword evidence="12 15" id="KW-0067">ATP-binding</keyword>
<dbReference type="FunFam" id="3.90.650.10:FF:000019">
    <property type="entry name" value="Trifunctional purine biosynthetic protein adenosine-3"/>
    <property type="match status" value="1"/>
</dbReference>
<comment type="catalytic activity">
    <reaction evidence="16">
        <text>2-formamido-N(1)-(5-O-phospho-beta-D-ribosyl)acetamidine + ATP = 5-amino-1-(5-phospho-beta-D-ribosyl)imidazole + ADP + phosphate + H(+)</text>
        <dbReference type="Rhea" id="RHEA:23032"/>
        <dbReference type="ChEBI" id="CHEBI:15378"/>
        <dbReference type="ChEBI" id="CHEBI:30616"/>
        <dbReference type="ChEBI" id="CHEBI:43474"/>
        <dbReference type="ChEBI" id="CHEBI:137981"/>
        <dbReference type="ChEBI" id="CHEBI:147287"/>
        <dbReference type="ChEBI" id="CHEBI:456216"/>
        <dbReference type="EC" id="6.3.3.1"/>
    </reaction>
</comment>
<dbReference type="InterPro" id="IPR002376">
    <property type="entry name" value="Formyl_transf_N"/>
</dbReference>
<dbReference type="InterPro" id="IPR004607">
    <property type="entry name" value="GART"/>
</dbReference>
<dbReference type="GO" id="GO:0005524">
    <property type="term" value="F:ATP binding"/>
    <property type="evidence" value="ECO:0007669"/>
    <property type="project" value="UniProtKB-UniRule"/>
</dbReference>
<dbReference type="SUPFAM" id="SSF56042">
    <property type="entry name" value="PurM C-terminal domain-like"/>
    <property type="match status" value="1"/>
</dbReference>
<dbReference type="GO" id="GO:0006189">
    <property type="term" value="P:'de novo' IMP biosynthetic process"/>
    <property type="evidence" value="ECO:0007669"/>
    <property type="project" value="UniProtKB-UniRule"/>
</dbReference>
<comment type="pathway">
    <text evidence="2 16">Purine metabolism; IMP biosynthesis via de novo pathway; N(2)-formyl-N(1)-(5-phospho-D-ribosyl)glycinamide from N(1)-(5-phospho-D-ribosyl)glycinamide (10-formyl THF route): step 1/1.</text>
</comment>
<dbReference type="InterPro" id="IPR000115">
    <property type="entry name" value="PRibGlycinamide_synth"/>
</dbReference>
<evidence type="ECO:0000256" key="8">
    <source>
        <dbReference type="ARBA" id="ARBA00022679"/>
    </source>
</evidence>
<dbReference type="Pfam" id="PF02769">
    <property type="entry name" value="AIRS_C"/>
    <property type="match status" value="1"/>
</dbReference>
<keyword evidence="8" id="KW-0808">Transferase</keyword>
<dbReference type="InterPro" id="IPR037123">
    <property type="entry name" value="PRibGlycinamide_synth_C_sf"/>
</dbReference>
<dbReference type="Gene3D" id="3.40.50.20">
    <property type="match status" value="1"/>
</dbReference>
<comment type="catalytic activity">
    <reaction evidence="16">
        <text>N(1)-(5-phospho-beta-D-ribosyl)glycinamide + (6R)-10-formyltetrahydrofolate = N(2)-formyl-N(1)-(5-phospho-beta-D-ribosyl)glycinamide + (6S)-5,6,7,8-tetrahydrofolate + H(+)</text>
        <dbReference type="Rhea" id="RHEA:15053"/>
        <dbReference type="ChEBI" id="CHEBI:15378"/>
        <dbReference type="ChEBI" id="CHEBI:57453"/>
        <dbReference type="ChEBI" id="CHEBI:143788"/>
        <dbReference type="ChEBI" id="CHEBI:147286"/>
        <dbReference type="ChEBI" id="CHEBI:195366"/>
        <dbReference type="EC" id="2.1.2.2"/>
    </reaction>
</comment>
<evidence type="ECO:0000256" key="10">
    <source>
        <dbReference type="ARBA" id="ARBA00022741"/>
    </source>
</evidence>
<dbReference type="NCBIfam" id="TIGR00878">
    <property type="entry name" value="purM"/>
    <property type="match status" value="1"/>
</dbReference>
<evidence type="ECO:0000256" key="13">
    <source>
        <dbReference type="ARBA" id="ARBA00023211"/>
    </source>
</evidence>
<evidence type="ECO:0000256" key="7">
    <source>
        <dbReference type="ARBA" id="ARBA00022598"/>
    </source>
</evidence>
<dbReference type="GO" id="GO:0004641">
    <property type="term" value="F:phosphoribosylformylglycinamidine cyclo-ligase activity"/>
    <property type="evidence" value="ECO:0007669"/>
    <property type="project" value="UniProtKB-EC"/>
</dbReference>
<dbReference type="SUPFAM" id="SSF55326">
    <property type="entry name" value="PurM N-terminal domain-like"/>
    <property type="match status" value="1"/>
</dbReference>
<evidence type="ECO:0000256" key="15">
    <source>
        <dbReference type="PROSITE-ProRule" id="PRU00409"/>
    </source>
</evidence>
<dbReference type="Gene3D" id="3.30.1330.10">
    <property type="entry name" value="PurM-like, N-terminal domain"/>
    <property type="match status" value="1"/>
</dbReference>
<dbReference type="Pfam" id="PF01071">
    <property type="entry name" value="GARS_A"/>
    <property type="match status" value="1"/>
</dbReference>
<evidence type="ECO:0000256" key="12">
    <source>
        <dbReference type="ARBA" id="ARBA00022840"/>
    </source>
</evidence>
<dbReference type="InterPro" id="IPR020562">
    <property type="entry name" value="PRibGlycinamide_synth_N"/>
</dbReference>
<dbReference type="PANTHER" id="PTHR10520">
    <property type="entry name" value="TRIFUNCTIONAL PURINE BIOSYNTHETIC PROTEIN ADENOSINE-3-RELATED"/>
    <property type="match status" value="1"/>
</dbReference>
<keyword evidence="18" id="KW-1185">Reference proteome</keyword>
<dbReference type="InterPro" id="IPR036676">
    <property type="entry name" value="PurM-like_C_sf"/>
</dbReference>
<keyword evidence="7 16" id="KW-0436">Ligase</keyword>
<dbReference type="HAMAP" id="MF_00741">
    <property type="entry name" value="AIRS"/>
    <property type="match status" value="1"/>
</dbReference>
<dbReference type="HAMAP" id="MF_00138">
    <property type="entry name" value="GARS"/>
    <property type="match status" value="1"/>
</dbReference>
<keyword evidence="9 16" id="KW-0479">Metal-binding</keyword>
<dbReference type="SMART" id="SM01210">
    <property type="entry name" value="GARS_C"/>
    <property type="match status" value="1"/>
</dbReference>
<dbReference type="Proteomes" id="UP000046395">
    <property type="component" value="Unassembled WGS sequence"/>
</dbReference>
<evidence type="ECO:0000256" key="11">
    <source>
        <dbReference type="ARBA" id="ARBA00022755"/>
    </source>
</evidence>
<dbReference type="SUPFAM" id="SSF51246">
    <property type="entry name" value="Rudiment single hybrid motif"/>
    <property type="match status" value="1"/>
</dbReference>
<dbReference type="PROSITE" id="PS00373">
    <property type="entry name" value="GART"/>
    <property type="match status" value="1"/>
</dbReference>
<dbReference type="AlphaFoldDB" id="A0A5S6QCJ9"/>
<evidence type="ECO:0000256" key="9">
    <source>
        <dbReference type="ARBA" id="ARBA00022723"/>
    </source>
</evidence>
<reference evidence="19" key="1">
    <citation type="submission" date="2019-12" db="UniProtKB">
        <authorList>
            <consortium name="WormBaseParasite"/>
        </authorList>
    </citation>
    <scope>IDENTIFICATION</scope>
</reference>
<dbReference type="FunFam" id="3.30.1330.10:FF:000001">
    <property type="entry name" value="Phosphoribosylformylglycinamidine cyclo-ligase"/>
    <property type="match status" value="1"/>
</dbReference>
<proteinExistence type="inferred from homology"/>
<keyword evidence="11 16" id="KW-0658">Purine biosynthesis</keyword>
<evidence type="ECO:0000256" key="1">
    <source>
        <dbReference type="ARBA" id="ARBA00004686"/>
    </source>
</evidence>
<dbReference type="UniPathway" id="UPA00074">
    <property type="reaction ID" value="UER00125"/>
</dbReference>
<organism evidence="18 19">
    <name type="scientific">Trichuris muris</name>
    <name type="common">Mouse whipworm</name>
    <dbReference type="NCBI Taxonomy" id="70415"/>
    <lineage>
        <taxon>Eukaryota</taxon>
        <taxon>Metazoa</taxon>
        <taxon>Ecdysozoa</taxon>
        <taxon>Nematoda</taxon>
        <taxon>Enoplea</taxon>
        <taxon>Dorylaimia</taxon>
        <taxon>Trichinellida</taxon>
        <taxon>Trichuridae</taxon>
        <taxon>Trichuris</taxon>
    </lineage>
</organism>
<dbReference type="InterPro" id="IPR004733">
    <property type="entry name" value="PurM_cligase"/>
</dbReference>
<evidence type="ECO:0000256" key="16">
    <source>
        <dbReference type="RuleBase" id="RU363089"/>
    </source>
</evidence>
<evidence type="ECO:0000256" key="6">
    <source>
        <dbReference type="ARBA" id="ARBA00008696"/>
    </source>
</evidence>
<dbReference type="InterPro" id="IPR020560">
    <property type="entry name" value="PRibGlycinamide_synth_C-dom"/>
</dbReference>
<dbReference type="InterPro" id="IPR020559">
    <property type="entry name" value="PRibGlycinamide_synth_CS"/>
</dbReference>
<dbReference type="Pfam" id="PF00586">
    <property type="entry name" value="AIRS"/>
    <property type="match status" value="1"/>
</dbReference>
<dbReference type="Gene3D" id="3.30.470.20">
    <property type="entry name" value="ATP-grasp fold, B domain"/>
    <property type="match status" value="1"/>
</dbReference>
<evidence type="ECO:0000256" key="2">
    <source>
        <dbReference type="ARBA" id="ARBA00005054"/>
    </source>
</evidence>
<comment type="pathway">
    <text evidence="1 16">Purine metabolism; IMP biosynthesis via de novo pathway; 5-amino-1-(5-phospho-D-ribosyl)imidazole from N(2)-formyl-N(1)-(5-phospho-D-ribosyl)glycinamide: step 2/2.</text>
</comment>
<protein>
    <recommendedName>
        <fullName evidence="16">Trifunctional purine biosynthetic protein adenosine-3</fullName>
    </recommendedName>
    <domain>
        <recommendedName>
            <fullName evidence="16">Phosphoribosylamine--glycine ligase</fullName>
            <ecNumber evidence="16">6.3.4.13</ecNumber>
        </recommendedName>
        <alternativeName>
            <fullName evidence="16">Glycinamide ribonucleotide synthetase</fullName>
            <shortName evidence="16">GARS</shortName>
        </alternativeName>
        <alternativeName>
            <fullName evidence="16">Phosphoribosylglycinamide synthetase</fullName>
        </alternativeName>
    </domain>
    <domain>
        <recommendedName>
            <fullName evidence="16">Phosphoribosylformylglycinamidine cyclo-ligase</fullName>
            <ecNumber evidence="16">6.3.3.1</ecNumber>
        </recommendedName>
        <alternativeName>
            <fullName evidence="16">AIR synthase</fullName>
            <shortName evidence="16">AIRS</shortName>
        </alternativeName>
        <alternativeName>
            <fullName evidence="16">Phosphoribosyl-aminoimidazole synthetase</fullName>
        </alternativeName>
    </domain>
    <domain>
        <recommendedName>
            <fullName evidence="16">Phosphoribosylglycinamide formyltransferase</fullName>
            <ecNumber evidence="16">2.1.2.2</ecNumber>
        </recommendedName>
        <alternativeName>
            <fullName evidence="16">5'-phosphoribosylglycinamide transformylase</fullName>
        </alternativeName>
        <alternativeName>
            <fullName evidence="16">GAR transformylase</fullName>
            <shortName evidence="16">GART</shortName>
        </alternativeName>
    </domain>
</protein>
<evidence type="ECO:0000256" key="3">
    <source>
        <dbReference type="ARBA" id="ARBA00005174"/>
    </source>
</evidence>
<dbReference type="CDD" id="cd02196">
    <property type="entry name" value="PurM"/>
    <property type="match status" value="1"/>
</dbReference>
<dbReference type="GO" id="GO:0046084">
    <property type="term" value="P:adenine biosynthetic process"/>
    <property type="evidence" value="ECO:0007669"/>
    <property type="project" value="TreeGrafter"/>
</dbReference>
<evidence type="ECO:0000313" key="18">
    <source>
        <dbReference type="Proteomes" id="UP000046395"/>
    </source>
</evidence>
<dbReference type="InterPro" id="IPR013815">
    <property type="entry name" value="ATP_grasp_subdomain_1"/>
</dbReference>
<dbReference type="NCBIfam" id="TIGR00877">
    <property type="entry name" value="purD"/>
    <property type="match status" value="1"/>
</dbReference>
<dbReference type="GO" id="GO:0004644">
    <property type="term" value="F:phosphoribosylglycinamide formyltransferase activity"/>
    <property type="evidence" value="ECO:0007669"/>
    <property type="project" value="UniProtKB-EC"/>
</dbReference>
<dbReference type="CDD" id="cd08645">
    <property type="entry name" value="FMT_core_GART"/>
    <property type="match status" value="1"/>
</dbReference>
<dbReference type="EC" id="2.1.2.2" evidence="16"/>
<dbReference type="Pfam" id="PF02844">
    <property type="entry name" value="GARS_N"/>
    <property type="match status" value="1"/>
</dbReference>
<dbReference type="PROSITE" id="PS50975">
    <property type="entry name" value="ATP_GRASP"/>
    <property type="match status" value="1"/>
</dbReference>
<dbReference type="NCBIfam" id="TIGR00639">
    <property type="entry name" value="PurN"/>
    <property type="match status" value="1"/>
</dbReference>
<sequence>MSEPQASTVLVIGGGGREHSITHKLVQSCHVGKIYASPGNAGIALLPKTKCISLDLDNNEAICSFCKRSHVDLVVIGPETYLESGLVDLLTSQGVNCFGPTSACAMLECNKSFAKKVIVELGIPTARFRVFQNEAEAKDHIANCDYKAWVVKAVGLTGGKGVQVSRSAQEACTAVTSFLKERVHGDAGSEIIIEELLFGQEISALCFTDGETVEMMPLVQDYKRLELGNRGPNTGGMGATCPYLKLSAQETKFIEEEIMLKVVQYMKRKGSTYKGVLYAGLMKTDTSIVVLEFNCRFGDPEAEVLMPLLQSDLYEIMQCCISGDLSECPISWRHDLYTLGVVMASEGYPKRFRTGFPIRGLNEADSGTPRAVVYHCDTTLNDDGQVVTNGGRVLCIVGSGVHPSAAKLMAYSTLSCIDFEGCIFRRDIGRTTSNRSLQGIHSNLASVDVYLEAGVDLNVAHELQTIIEPLCRQSCRPGSENSSIGGFGALFDLASAGYRQPLVISGADGVGTKLKVAVQCGRYETVGTDLVAMSVNDILTHNAEPLFFLDYIAVSAIDFTKLDHIVRGIVDGCKEANCALIGGETAELPAMYTEGNFDLAGFAVGALEKGRDLYLPITEKIAEGDVVIGLASSGIHSNGFSLIRKILDVMNANLNGPAPWNHDIDFGSALLIPTKIYVKSVLPVLRSGKVKAAVHITGGGLVGNVPRVLPSQLCVVLDAQSWPIPDEFHWIATAGNVTPGEMVRVFNCGIGMVLIVGNGDVDSVMADLEGRGESCYEIGKVFRVNSGASEPQVRIQNLEGAFSKSSIVETKMIWSKSKRKRVAVMISGEGTNMLALISHSKQHCSFYHVVLVISNKKDAAGLAKAREMGISAQFVAASRNKDGSFENDLQQLLTEYNVELICLAGFMQILSGCFVRKWVGRILNVHPALLPSFKGLNPHRQALEAGVRLSGATVHFVEEEVDSGGIIAQQSVPVYSADSESLWTTWHVALYVANRLGKFVGLARERAFGTAHVPLATMKGDNSVDGHCAE</sequence>
<feature type="domain" description="ATP-grasp" evidence="17">
    <location>
        <begin position="115"/>
        <end position="322"/>
    </location>
</feature>
<accession>A0A5S6QCJ9</accession>
<comment type="similarity">
    <text evidence="5 16">In the C-terminal section; belongs to the GART family.</text>
</comment>
<dbReference type="Gene3D" id="3.90.600.10">
    <property type="entry name" value="Phosphoribosylglycinamide synthetase, C-terminal domain"/>
    <property type="match status" value="1"/>
</dbReference>
<dbReference type="PANTHER" id="PTHR10520:SF12">
    <property type="entry name" value="TRIFUNCTIONAL PURINE BIOSYNTHETIC PROTEIN ADENOSINE-3"/>
    <property type="match status" value="1"/>
</dbReference>
<dbReference type="HAMAP" id="MF_01930">
    <property type="entry name" value="PurN"/>
    <property type="match status" value="1"/>
</dbReference>
<dbReference type="WBParaSite" id="TMUE_1000004919.1">
    <property type="protein sequence ID" value="TMUE_1000004919.1"/>
    <property type="gene ID" value="WBGene00288119"/>
</dbReference>
<dbReference type="EC" id="6.3.4.13" evidence="16"/>
<dbReference type="InterPro" id="IPR020561">
    <property type="entry name" value="PRibGlycinamid_synth_ATP-grasp"/>
</dbReference>
<dbReference type="GO" id="GO:0004637">
    <property type="term" value="F:phosphoribosylamine-glycine ligase activity"/>
    <property type="evidence" value="ECO:0007669"/>
    <property type="project" value="UniProtKB-UniRule"/>
</dbReference>
<dbReference type="InterPro" id="IPR016185">
    <property type="entry name" value="PreATP-grasp_dom_sf"/>
</dbReference>
<comment type="pathway">
    <text evidence="3 16">Purine metabolism; IMP biosynthesis via de novo pathway; N(1)-(5-phospho-D-ribosyl)glycinamide from 5-phospho-alpha-D-ribose 1-diphosphate: step 2/2.</text>
</comment>
<dbReference type="GO" id="GO:0046872">
    <property type="term" value="F:metal ion binding"/>
    <property type="evidence" value="ECO:0007669"/>
    <property type="project" value="UniProtKB-KW"/>
</dbReference>
<evidence type="ECO:0000256" key="5">
    <source>
        <dbReference type="ARBA" id="ARBA00008630"/>
    </source>
</evidence>
<dbReference type="InterPro" id="IPR036921">
    <property type="entry name" value="PurM-like_N_sf"/>
</dbReference>
<dbReference type="STRING" id="70415.A0A5S6QCJ9"/>
<dbReference type="SUPFAM" id="SSF56059">
    <property type="entry name" value="Glutathione synthetase ATP-binding domain-like"/>
    <property type="match status" value="1"/>
</dbReference>
<keyword evidence="10 15" id="KW-0547">Nucleotide-binding</keyword>
<comment type="catalytic activity">
    <reaction evidence="16">
        <text>5-phospho-beta-D-ribosylamine + glycine + ATP = N(1)-(5-phospho-beta-D-ribosyl)glycinamide + ADP + phosphate + H(+)</text>
        <dbReference type="Rhea" id="RHEA:17453"/>
        <dbReference type="ChEBI" id="CHEBI:15378"/>
        <dbReference type="ChEBI" id="CHEBI:30616"/>
        <dbReference type="ChEBI" id="CHEBI:43474"/>
        <dbReference type="ChEBI" id="CHEBI:57305"/>
        <dbReference type="ChEBI" id="CHEBI:58681"/>
        <dbReference type="ChEBI" id="CHEBI:143788"/>
        <dbReference type="ChEBI" id="CHEBI:456216"/>
        <dbReference type="EC" id="6.3.4.13"/>
    </reaction>
</comment>
<dbReference type="InterPro" id="IPR001555">
    <property type="entry name" value="GART_AS"/>
</dbReference>
<dbReference type="InterPro" id="IPR011761">
    <property type="entry name" value="ATP-grasp"/>
</dbReference>
<dbReference type="SUPFAM" id="SSF53328">
    <property type="entry name" value="Formyltransferase"/>
    <property type="match status" value="1"/>
</dbReference>
<dbReference type="InterPro" id="IPR016188">
    <property type="entry name" value="PurM-like_N"/>
</dbReference>
<evidence type="ECO:0000259" key="17">
    <source>
        <dbReference type="PROSITE" id="PS50975"/>
    </source>
</evidence>
<dbReference type="Pfam" id="PF02843">
    <property type="entry name" value="GARS_C"/>
    <property type="match status" value="1"/>
</dbReference>
<evidence type="ECO:0000256" key="14">
    <source>
        <dbReference type="ARBA" id="ARBA00023268"/>
    </source>
</evidence>
<dbReference type="SMART" id="SM01209">
    <property type="entry name" value="GARS_A"/>
    <property type="match status" value="1"/>
</dbReference>
<dbReference type="Gene3D" id="3.30.1490.20">
    <property type="entry name" value="ATP-grasp fold, A domain"/>
    <property type="match status" value="1"/>
</dbReference>
<evidence type="ECO:0000256" key="4">
    <source>
        <dbReference type="ARBA" id="ARBA00007423"/>
    </source>
</evidence>
<dbReference type="InterPro" id="IPR010918">
    <property type="entry name" value="PurM-like_C_dom"/>
</dbReference>
<keyword evidence="14 16" id="KW-0511">Multifunctional enzyme</keyword>
<dbReference type="InterPro" id="IPR011054">
    <property type="entry name" value="Rudment_hybrid_motif"/>
</dbReference>
<comment type="similarity">
    <text evidence="4 16">In the N-terminal section; belongs to the GARS family.</text>
</comment>
<name>A0A5S6QCJ9_TRIMR</name>
<dbReference type="EC" id="6.3.3.1" evidence="16"/>
<dbReference type="Pfam" id="PF00551">
    <property type="entry name" value="Formyl_trans_N"/>
    <property type="match status" value="1"/>
</dbReference>
<dbReference type="GO" id="GO:0005829">
    <property type="term" value="C:cytosol"/>
    <property type="evidence" value="ECO:0007669"/>
    <property type="project" value="TreeGrafter"/>
</dbReference>